<comment type="caution">
    <text evidence="1">The sequence shown here is derived from an EMBL/GenBank/DDBJ whole genome shotgun (WGS) entry which is preliminary data.</text>
</comment>
<name>A0ACC8XH16_9FIRM</name>
<gene>
    <name evidence="1" type="ORF">AN396_00030</name>
</gene>
<protein>
    <submittedName>
        <fullName evidence="1">Sorbitol dehydrogenase</fullName>
    </submittedName>
</protein>
<reference evidence="1" key="1">
    <citation type="submission" date="2016-08" db="EMBL/GenBank/DDBJ databases">
        <authorList>
            <person name="Ngugi D.K."/>
            <person name="Miyake S."/>
            <person name="Stingl U."/>
        </authorList>
    </citation>
    <scope>NUCLEOTIDE SEQUENCE</scope>
    <source>
        <strain evidence="1">SCG-B11WGA-EpuloA1</strain>
    </source>
</reference>
<keyword evidence="2" id="KW-1185">Reference proteome</keyword>
<organism evidence="1 2">
    <name type="scientific">Candidatus Epulonipiscium fishelsonii</name>
    <dbReference type="NCBI Taxonomy" id="77094"/>
    <lineage>
        <taxon>Bacteria</taxon>
        <taxon>Bacillati</taxon>
        <taxon>Bacillota</taxon>
        <taxon>Clostridia</taxon>
        <taxon>Lachnospirales</taxon>
        <taxon>Lachnospiraceae</taxon>
        <taxon>Candidatus Epulonipiscium</taxon>
    </lineage>
</organism>
<evidence type="ECO:0000313" key="1">
    <source>
        <dbReference type="EMBL" id="ONI42984.1"/>
    </source>
</evidence>
<evidence type="ECO:0000313" key="2">
    <source>
        <dbReference type="Proteomes" id="UP000188605"/>
    </source>
</evidence>
<sequence>MKTLLVEKSGDLKIVEVEKPAITPQQALVKTIACGMCGTDVKLIHKTFKGFPEEVYPIMLGHEGVGEVVEVGSDVKTFKIGDKVFLPFVDPIGDINSGWGAISEYAVVHDPVAYPEGEAPDCAFAQTVIPAGIDPVDATMIITFREVLSSIRFFGVKPENSIVVFGCGPVGLTYIKFLNLCGIKDIIAVDIVDEKLKLAKEMGATYTINSKSQNIDTEVRKIFPDGVDFVLDAVGLPFVVNQAMSLICDRGAVLCYGVPEKEEITIDFSKAPYNWRVIYQQMPRKIEEGEASEQVYEWMKDGSIKIKDFISDYYDFENSVQAYKDLLDKKIMKKGIIKF</sequence>
<proteinExistence type="predicted"/>
<dbReference type="EMBL" id="LJDB01000001">
    <property type="protein sequence ID" value="ONI42984.1"/>
    <property type="molecule type" value="Genomic_DNA"/>
</dbReference>
<dbReference type="Proteomes" id="UP000188605">
    <property type="component" value="Unassembled WGS sequence"/>
</dbReference>
<accession>A0ACC8XH16</accession>